<name>A0A9P4S7D9_9PEZI</name>
<accession>A0A9P4S7D9</accession>
<evidence type="ECO:0000313" key="3">
    <source>
        <dbReference type="EMBL" id="KAF2837355.1"/>
    </source>
</evidence>
<feature type="coiled-coil region" evidence="1">
    <location>
        <begin position="286"/>
        <end position="320"/>
    </location>
</feature>
<keyword evidence="1" id="KW-0175">Coiled coil</keyword>
<evidence type="ECO:0000256" key="1">
    <source>
        <dbReference type="SAM" id="Coils"/>
    </source>
</evidence>
<dbReference type="AlphaFoldDB" id="A0A9P4S7D9"/>
<protein>
    <submittedName>
        <fullName evidence="3">Uncharacterized protein</fullName>
    </submittedName>
</protein>
<feature type="region of interest" description="Disordered" evidence="2">
    <location>
        <begin position="322"/>
        <end position="343"/>
    </location>
</feature>
<keyword evidence="4" id="KW-1185">Reference proteome</keyword>
<sequence>MTLSPYGAYPDVSVILGKSQVPLDERILLKYLPNAAAHISPYGSVDLTQHISTSELVQRRVTPPRVMIQTYRKVLRILSTHPTTSSEFDVCVSEILERALDLDMSQNYPHRRTRFPKTWLRFVCLAEISFRMRSQRLGQVLARFFMRHGPKIARLDHLRGLMSWGEGIMMAEIGEKEKFACAKVVLEGRPELRSEIIASGYGGTLHGARNPRRAMFLQYLEYVAQKLPYEGLDFLGRGRERIRGLGVLGGMDEGLSPYPLGLGTIDCPGSLGVGAYNGANTLMPRARRTERRVDRLTENVVELAERVAILESEQREIQLELEAEDTDNDADGWDSVPWDMEEY</sequence>
<gene>
    <name evidence="3" type="ORF">M501DRAFT_986670</name>
</gene>
<comment type="caution">
    <text evidence="3">The sequence shown here is derived from an EMBL/GenBank/DDBJ whole genome shotgun (WGS) entry which is preliminary data.</text>
</comment>
<reference evidence="3" key="1">
    <citation type="journal article" date="2020" name="Stud. Mycol.">
        <title>101 Dothideomycetes genomes: a test case for predicting lifestyles and emergence of pathogens.</title>
        <authorList>
            <person name="Haridas S."/>
            <person name="Albert R."/>
            <person name="Binder M."/>
            <person name="Bloem J."/>
            <person name="Labutti K."/>
            <person name="Salamov A."/>
            <person name="Andreopoulos B."/>
            <person name="Baker S."/>
            <person name="Barry K."/>
            <person name="Bills G."/>
            <person name="Bluhm B."/>
            <person name="Cannon C."/>
            <person name="Castanera R."/>
            <person name="Culley D."/>
            <person name="Daum C."/>
            <person name="Ezra D."/>
            <person name="Gonzalez J."/>
            <person name="Henrissat B."/>
            <person name="Kuo A."/>
            <person name="Liang C."/>
            <person name="Lipzen A."/>
            <person name="Lutzoni F."/>
            <person name="Magnuson J."/>
            <person name="Mondo S."/>
            <person name="Nolan M."/>
            <person name="Ohm R."/>
            <person name="Pangilinan J."/>
            <person name="Park H.-J."/>
            <person name="Ramirez L."/>
            <person name="Alfaro M."/>
            <person name="Sun H."/>
            <person name="Tritt A."/>
            <person name="Yoshinaga Y."/>
            <person name="Zwiers L.-H."/>
            <person name="Turgeon B."/>
            <person name="Goodwin S."/>
            <person name="Spatafora J."/>
            <person name="Crous P."/>
            <person name="Grigoriev I."/>
        </authorList>
    </citation>
    <scope>NUCLEOTIDE SEQUENCE</scope>
    <source>
        <strain evidence="3">CBS 101060</strain>
    </source>
</reference>
<feature type="compositionally biased region" description="Acidic residues" evidence="2">
    <location>
        <begin position="322"/>
        <end position="332"/>
    </location>
</feature>
<dbReference type="Proteomes" id="UP000799429">
    <property type="component" value="Unassembled WGS sequence"/>
</dbReference>
<evidence type="ECO:0000313" key="4">
    <source>
        <dbReference type="Proteomes" id="UP000799429"/>
    </source>
</evidence>
<evidence type="ECO:0000256" key="2">
    <source>
        <dbReference type="SAM" id="MobiDB-lite"/>
    </source>
</evidence>
<dbReference type="EMBL" id="MU006100">
    <property type="protein sequence ID" value="KAF2837355.1"/>
    <property type="molecule type" value="Genomic_DNA"/>
</dbReference>
<organism evidence="3 4">
    <name type="scientific">Patellaria atrata CBS 101060</name>
    <dbReference type="NCBI Taxonomy" id="1346257"/>
    <lineage>
        <taxon>Eukaryota</taxon>
        <taxon>Fungi</taxon>
        <taxon>Dikarya</taxon>
        <taxon>Ascomycota</taxon>
        <taxon>Pezizomycotina</taxon>
        <taxon>Dothideomycetes</taxon>
        <taxon>Dothideomycetes incertae sedis</taxon>
        <taxon>Patellariales</taxon>
        <taxon>Patellariaceae</taxon>
        <taxon>Patellaria</taxon>
    </lineage>
</organism>
<proteinExistence type="predicted"/>